<evidence type="ECO:0000256" key="6">
    <source>
        <dbReference type="ARBA" id="ARBA00022723"/>
    </source>
</evidence>
<dbReference type="GO" id="GO:0046872">
    <property type="term" value="F:metal ion binding"/>
    <property type="evidence" value="ECO:0007669"/>
    <property type="project" value="UniProtKB-KW"/>
</dbReference>
<comment type="cofactor">
    <cofactor evidence="1">
        <name>[4Fe-4S] cluster</name>
        <dbReference type="ChEBI" id="CHEBI:49883"/>
    </cofactor>
</comment>
<keyword evidence="4" id="KW-0004">4Fe-4S</keyword>
<dbReference type="GO" id="GO:0016765">
    <property type="term" value="F:transferase activity, transferring alkyl or aryl (other than methyl) groups"/>
    <property type="evidence" value="ECO:0007669"/>
    <property type="project" value="InterPro"/>
</dbReference>
<gene>
    <name evidence="12" type="ORF">A2149_06365</name>
</gene>
<dbReference type="PANTHER" id="PTHR43076">
    <property type="entry name" value="FO SYNTHASE (COFH)"/>
    <property type="match status" value="1"/>
</dbReference>
<dbReference type="Proteomes" id="UP000178435">
    <property type="component" value="Unassembled WGS sequence"/>
</dbReference>
<sequence>MQINSWNSPPLVRGNSNLSPLPFGERIKVRGSFGSLRMLHGELVEPSPLPRTLPACRQARSHQGRGKKIEVFLENIITYSKSYTLVLTHSCANQCLYCGFRKKDEGIITFSDAEEIIKTAKEKGHWEILVMSGEKPQKIRKVSSSFKNLGYKDFTSFALDICKLILKNSLLPHTNIGVLSCEGLNRLKRYNASMGIMLENINMRFGRTVHPQKNINERLRVIKDAGKLRIPFTTGILIGLGEAREDRRNSLKAIIELHNKYNHIQEIILQNFTPNRRSKIRIPDPITAEDWQELIRFVKDNSDIPVQIPQNLNQDYTRMIKFGASDLGGISEGEDHVNLDSRWVMIEDISKDIESSGHRLKGRLPIYKKYFNLGWYSEEVGNVIKKYLEMEEFAYYKSPQLPLTKG</sequence>
<dbReference type="GO" id="GO:0044689">
    <property type="term" value="F:7,8-didemethyl-8-hydroxy-5-deazariboflavin synthase activity"/>
    <property type="evidence" value="ECO:0007669"/>
    <property type="project" value="UniProtKB-EC"/>
</dbReference>
<dbReference type="Gene3D" id="3.20.20.70">
    <property type="entry name" value="Aldolase class I"/>
    <property type="match status" value="1"/>
</dbReference>
<dbReference type="SFLD" id="SFLDS00029">
    <property type="entry name" value="Radical_SAM"/>
    <property type="match status" value="1"/>
</dbReference>
<evidence type="ECO:0000313" key="12">
    <source>
        <dbReference type="EMBL" id="OGL44946.1"/>
    </source>
</evidence>
<evidence type="ECO:0000256" key="10">
    <source>
        <dbReference type="ARBA" id="ARBA00048974"/>
    </source>
</evidence>
<evidence type="ECO:0000256" key="5">
    <source>
        <dbReference type="ARBA" id="ARBA00022691"/>
    </source>
</evidence>
<dbReference type="SFLD" id="SFLDG01388">
    <property type="entry name" value="7_8-didemethyl-8-hydroxy-5-dea"/>
    <property type="match status" value="1"/>
</dbReference>
<evidence type="ECO:0000259" key="11">
    <source>
        <dbReference type="PROSITE" id="PS51918"/>
    </source>
</evidence>
<dbReference type="InterPro" id="IPR034405">
    <property type="entry name" value="F420"/>
</dbReference>
<dbReference type="SMART" id="SM00729">
    <property type="entry name" value="Elp3"/>
    <property type="match status" value="1"/>
</dbReference>
<proteinExistence type="predicted"/>
<keyword evidence="5" id="KW-0949">S-adenosyl-L-methionine</keyword>
<dbReference type="PROSITE" id="PS51918">
    <property type="entry name" value="RADICAL_SAM"/>
    <property type="match status" value="1"/>
</dbReference>
<dbReference type="NCBIfam" id="NF004884">
    <property type="entry name" value="PRK06245.1"/>
    <property type="match status" value="1"/>
</dbReference>
<comment type="catalytic activity">
    <reaction evidence="10">
        <text>5-amino-5-(4-hydroxybenzyl)-6-(D-ribitylimino)-5,6-dihydrouracil + S-adenosyl-L-methionine = 7,8-didemethyl-8-hydroxy-5-deazariboflavin + 5'-deoxyadenosine + L-methionine + NH4(+) + H(+)</text>
        <dbReference type="Rhea" id="RHEA:55204"/>
        <dbReference type="ChEBI" id="CHEBI:15378"/>
        <dbReference type="ChEBI" id="CHEBI:17319"/>
        <dbReference type="ChEBI" id="CHEBI:28938"/>
        <dbReference type="ChEBI" id="CHEBI:57844"/>
        <dbReference type="ChEBI" id="CHEBI:59789"/>
        <dbReference type="ChEBI" id="CHEBI:59904"/>
        <dbReference type="ChEBI" id="CHEBI:85936"/>
        <dbReference type="EC" id="4.3.1.32"/>
    </reaction>
</comment>
<evidence type="ECO:0000256" key="8">
    <source>
        <dbReference type="ARBA" id="ARBA00023014"/>
    </source>
</evidence>
<dbReference type="GO" id="GO:0051539">
    <property type="term" value="F:4 iron, 4 sulfur cluster binding"/>
    <property type="evidence" value="ECO:0007669"/>
    <property type="project" value="UniProtKB-KW"/>
</dbReference>
<evidence type="ECO:0000256" key="9">
    <source>
        <dbReference type="ARBA" id="ARBA00023239"/>
    </source>
</evidence>
<reference evidence="12 13" key="1">
    <citation type="journal article" date="2016" name="Nat. Commun.">
        <title>Thousands of microbial genomes shed light on interconnected biogeochemical processes in an aquifer system.</title>
        <authorList>
            <person name="Anantharaman K."/>
            <person name="Brown C.T."/>
            <person name="Hug L.A."/>
            <person name="Sharon I."/>
            <person name="Castelle C.J."/>
            <person name="Probst A.J."/>
            <person name="Thomas B.C."/>
            <person name="Singh A."/>
            <person name="Wilkins M.J."/>
            <person name="Karaoz U."/>
            <person name="Brodie E.L."/>
            <person name="Williams K.H."/>
            <person name="Hubbard S.S."/>
            <person name="Banfield J.F."/>
        </authorList>
    </citation>
    <scope>NUCLEOTIDE SEQUENCE [LARGE SCALE GENOMIC DNA]</scope>
</reference>
<keyword evidence="8" id="KW-0411">Iron-sulfur</keyword>
<evidence type="ECO:0000256" key="2">
    <source>
        <dbReference type="ARBA" id="ARBA00004712"/>
    </source>
</evidence>
<dbReference type="InterPro" id="IPR007197">
    <property type="entry name" value="rSAM"/>
</dbReference>
<protein>
    <recommendedName>
        <fullName evidence="3">7,8-didemethyl-8-hydroxy-5-deazariboflavin synthase</fullName>
        <ecNumber evidence="3">4.3.1.32</ecNumber>
    </recommendedName>
</protein>
<comment type="pathway">
    <text evidence="2">Cofactor biosynthesis; coenzyme F0 biosynthesis.</text>
</comment>
<evidence type="ECO:0000256" key="1">
    <source>
        <dbReference type="ARBA" id="ARBA00001966"/>
    </source>
</evidence>
<dbReference type="EC" id="4.3.1.32" evidence="3"/>
<accession>A0A1F7RTQ2</accession>
<evidence type="ECO:0000256" key="4">
    <source>
        <dbReference type="ARBA" id="ARBA00022485"/>
    </source>
</evidence>
<dbReference type="InterPro" id="IPR019939">
    <property type="entry name" value="CofG_family"/>
</dbReference>
<keyword evidence="7" id="KW-0408">Iron</keyword>
<dbReference type="SFLD" id="SFLDF00294">
    <property type="entry name" value="7_8-didemethyl-8-hydroxy-5-dea"/>
    <property type="match status" value="1"/>
</dbReference>
<name>A0A1F7RTQ2_9BACT</name>
<evidence type="ECO:0000313" key="13">
    <source>
        <dbReference type="Proteomes" id="UP000178435"/>
    </source>
</evidence>
<dbReference type="EMBL" id="MGDF01000118">
    <property type="protein sequence ID" value="OGL44946.1"/>
    <property type="molecule type" value="Genomic_DNA"/>
</dbReference>
<keyword evidence="6" id="KW-0479">Metal-binding</keyword>
<dbReference type="CDD" id="cd01335">
    <property type="entry name" value="Radical_SAM"/>
    <property type="match status" value="1"/>
</dbReference>
<evidence type="ECO:0000256" key="3">
    <source>
        <dbReference type="ARBA" id="ARBA00012126"/>
    </source>
</evidence>
<dbReference type="NCBIfam" id="TIGR03550">
    <property type="entry name" value="F420_cofG"/>
    <property type="match status" value="1"/>
</dbReference>
<dbReference type="SFLD" id="SFLDG01064">
    <property type="entry name" value="F420__menaquinone_cofactor_bio"/>
    <property type="match status" value="1"/>
</dbReference>
<dbReference type="InterPro" id="IPR006638">
    <property type="entry name" value="Elp3/MiaA/NifB-like_rSAM"/>
</dbReference>
<dbReference type="Pfam" id="PF04055">
    <property type="entry name" value="Radical_SAM"/>
    <property type="match status" value="1"/>
</dbReference>
<dbReference type="InterPro" id="IPR013785">
    <property type="entry name" value="Aldolase_TIM"/>
</dbReference>
<dbReference type="UniPathway" id="UPA00072"/>
<comment type="caution">
    <text evidence="12">The sequence shown here is derived from an EMBL/GenBank/DDBJ whole genome shotgun (WGS) entry which is preliminary data.</text>
</comment>
<dbReference type="AlphaFoldDB" id="A0A1F7RTQ2"/>
<organism evidence="12 13">
    <name type="scientific">Candidatus Schekmanbacteria bacterium RBG_16_38_11</name>
    <dbReference type="NCBI Taxonomy" id="1817880"/>
    <lineage>
        <taxon>Bacteria</taxon>
        <taxon>Candidatus Schekmaniibacteriota</taxon>
    </lineage>
</organism>
<evidence type="ECO:0000256" key="7">
    <source>
        <dbReference type="ARBA" id="ARBA00023004"/>
    </source>
</evidence>
<dbReference type="SUPFAM" id="SSF102114">
    <property type="entry name" value="Radical SAM enzymes"/>
    <property type="match status" value="1"/>
</dbReference>
<feature type="domain" description="Radical SAM core" evidence="11">
    <location>
        <begin position="77"/>
        <end position="305"/>
    </location>
</feature>
<keyword evidence="9" id="KW-0456">Lyase</keyword>
<dbReference type="PANTHER" id="PTHR43076:SF15">
    <property type="entry name" value="7,8-DIDEMETHYL-8-HYDROXY-5-DEAZARIBOFLAVIN SYNTHASE"/>
    <property type="match status" value="1"/>
</dbReference>
<dbReference type="InterPro" id="IPR058240">
    <property type="entry name" value="rSAM_sf"/>
</dbReference>